<evidence type="ECO:0000256" key="5">
    <source>
        <dbReference type="ARBA" id="ARBA00022598"/>
    </source>
</evidence>
<dbReference type="Gene3D" id="1.10.287.380">
    <property type="entry name" value="Valyl-tRNA synthetase, C-terminal domain"/>
    <property type="match status" value="1"/>
</dbReference>
<evidence type="ECO:0000259" key="15">
    <source>
        <dbReference type="Pfam" id="PF10458"/>
    </source>
</evidence>
<dbReference type="EC" id="6.1.1.9" evidence="3"/>
<accession>A0AA48M1F4</accession>
<dbReference type="InterPro" id="IPR001412">
    <property type="entry name" value="aa-tRNA-synth_I_CS"/>
</dbReference>
<dbReference type="FunFam" id="3.40.50.620:FF:000032">
    <property type="entry name" value="Valine--tRNA ligase"/>
    <property type="match status" value="1"/>
</dbReference>
<sequence>MTMEKTFDPRSIESRIRQTWEDAQAFRAGRPERATAAPYSIVIPPPNVTGSLHMGHALNNTLQDILVRYHRMKGEDVLWQPGTDHAGIATQMVVERQLMERQEQGRREMGREKFLERVWEWKAESGGKIVEQLKRLGASCDWSRERFTLDDGLSRAVVKVFVQLYRDGLLYKDKRLVNWDPVLHTAISDLEVLQQEVKGHLWRFKYPVVDEAGKETGEYIVVATTRPETMLGDTAVAVHPEDERYKALVGKRLRLPLVGRFIPVIADDYSDPEKGTGAVKITPAHDFNDFEVGKRHGLRVVNVLDSQARMTLAANADFHEGVESSDELVATVAALDGHDRFAARKLVVEMMEARDLLDGIDDHKHMVPHGDRSAAVLEPRLTDQWYVDAKTLAQPALAAVREGRTTFVPKNWEKTYFEWLENIQPWCVSRQLWWGHRIPAWYDADGNVYVEESEEAALAAARHRIGADVELTRDEDVLDTWFSSALWPFSTLGWPDETPELARFYPTNVLVTGFDIIFFWVARMMMMGLHFKKEIPFRDVYIHALVRDEKGAKMSKSKGNVIDPLHLIDDYGADALRFTLAAMAAQGRDIKLSTQRVEGYRNFATKLWNASRFAEMNGCARVSGYNPRANQVMLNRWIVGEAARTVREVSAAIDAYRFNDAAGAAYRFVWNVFCDWYVELTKPLLMGADGAEKDETRATTAFVLDQIYALLHPFMPFITEELWAIKGADGPSRESLLALAEWPALEGLEDSMAESEIGWVVELVSEIRSLRAEMNLTSETQLLLIGADAGVTSRAARWEETLRKLARLSGVGFADTAPKSSAQIIVRGSVAAIPLEGVIDLSAEKARLAKEIGKLEGEVKKVVAKLGNPGFMAKADDDVIEEHKERRDEAQARIDKLTAALGRLG</sequence>
<dbReference type="Gene3D" id="3.90.740.10">
    <property type="entry name" value="Valyl/Leucyl/Isoleucyl-tRNA synthetase, editing domain"/>
    <property type="match status" value="1"/>
</dbReference>
<dbReference type="SUPFAM" id="SSF52374">
    <property type="entry name" value="Nucleotidylyl transferase"/>
    <property type="match status" value="1"/>
</dbReference>
<evidence type="ECO:0000256" key="9">
    <source>
        <dbReference type="ARBA" id="ARBA00023146"/>
    </source>
</evidence>
<protein>
    <recommendedName>
        <fullName evidence="3">valine--tRNA ligase</fullName>
        <ecNumber evidence="3">6.1.1.9</ecNumber>
    </recommendedName>
    <alternativeName>
        <fullName evidence="10">Valyl-tRNA synthetase</fullName>
    </alternativeName>
</protein>
<evidence type="ECO:0000256" key="8">
    <source>
        <dbReference type="ARBA" id="ARBA00022917"/>
    </source>
</evidence>
<dbReference type="FunFam" id="1.10.287.380:FF:000001">
    <property type="entry name" value="Valine--tRNA ligase"/>
    <property type="match status" value="1"/>
</dbReference>
<evidence type="ECO:0000256" key="4">
    <source>
        <dbReference type="ARBA" id="ARBA00022490"/>
    </source>
</evidence>
<dbReference type="GO" id="GO:0004832">
    <property type="term" value="F:valine-tRNA ligase activity"/>
    <property type="evidence" value="ECO:0007669"/>
    <property type="project" value="UniProtKB-EC"/>
</dbReference>
<dbReference type="InterPro" id="IPR014729">
    <property type="entry name" value="Rossmann-like_a/b/a_fold"/>
</dbReference>
<dbReference type="AlphaFoldDB" id="A0AA48M1F4"/>
<comment type="subunit">
    <text evidence="2">Monomer.</text>
</comment>
<evidence type="ECO:0000256" key="2">
    <source>
        <dbReference type="ARBA" id="ARBA00011245"/>
    </source>
</evidence>
<evidence type="ECO:0000256" key="10">
    <source>
        <dbReference type="ARBA" id="ARBA00029936"/>
    </source>
</evidence>
<evidence type="ECO:0000259" key="14">
    <source>
        <dbReference type="Pfam" id="PF08264"/>
    </source>
</evidence>
<dbReference type="SUPFAM" id="SSF50677">
    <property type="entry name" value="ValRS/IleRS/LeuRS editing domain"/>
    <property type="match status" value="1"/>
</dbReference>
<dbReference type="InterPro" id="IPR009008">
    <property type="entry name" value="Val/Leu/Ile-tRNA-synth_edit"/>
</dbReference>
<dbReference type="NCBIfam" id="TIGR00422">
    <property type="entry name" value="valS"/>
    <property type="match status" value="1"/>
</dbReference>
<evidence type="ECO:0000256" key="3">
    <source>
        <dbReference type="ARBA" id="ARBA00013169"/>
    </source>
</evidence>
<keyword evidence="5 16" id="KW-0436">Ligase</keyword>
<evidence type="ECO:0000256" key="1">
    <source>
        <dbReference type="ARBA" id="ARBA00004496"/>
    </source>
</evidence>
<keyword evidence="6" id="KW-0547">Nucleotide-binding</keyword>
<dbReference type="InterPro" id="IPR013155">
    <property type="entry name" value="M/V/L/I-tRNA-synth_anticd-bd"/>
</dbReference>
<dbReference type="PROSITE" id="PS00178">
    <property type="entry name" value="AA_TRNA_LIGASE_I"/>
    <property type="match status" value="1"/>
</dbReference>
<dbReference type="Pfam" id="PF00133">
    <property type="entry name" value="tRNA-synt_1"/>
    <property type="match status" value="1"/>
</dbReference>
<name>A0AA48M1F4_9ZZZZ</name>
<keyword evidence="4" id="KW-0963">Cytoplasm</keyword>
<dbReference type="InterPro" id="IPR010978">
    <property type="entry name" value="tRNA-bd_arm"/>
</dbReference>
<dbReference type="GO" id="GO:0002161">
    <property type="term" value="F:aminoacyl-tRNA deacylase activity"/>
    <property type="evidence" value="ECO:0007669"/>
    <property type="project" value="InterPro"/>
</dbReference>
<gene>
    <name evidence="16" type="primary">VARS/valS</name>
    <name evidence="16" type="ORF">AMST5_03198</name>
</gene>
<dbReference type="GO" id="GO:0006438">
    <property type="term" value="P:valyl-tRNA aminoacylation"/>
    <property type="evidence" value="ECO:0007669"/>
    <property type="project" value="InterPro"/>
</dbReference>
<dbReference type="NCBIfam" id="NF004349">
    <property type="entry name" value="PRK05729.1"/>
    <property type="match status" value="1"/>
</dbReference>
<keyword evidence="9" id="KW-0030">Aminoacyl-tRNA synthetase</keyword>
<dbReference type="InterPro" id="IPR009080">
    <property type="entry name" value="tRNAsynth_Ia_anticodon-bd"/>
</dbReference>
<feature type="domain" description="Methionyl/Valyl/Leucyl/Isoleucyl-tRNA synthetase anticodon-binding" evidence="14">
    <location>
        <begin position="635"/>
        <end position="781"/>
    </location>
</feature>
<dbReference type="Gene3D" id="3.40.50.620">
    <property type="entry name" value="HUPs"/>
    <property type="match status" value="2"/>
</dbReference>
<dbReference type="GO" id="GO:0005524">
    <property type="term" value="F:ATP binding"/>
    <property type="evidence" value="ECO:0007669"/>
    <property type="project" value="UniProtKB-KW"/>
</dbReference>
<dbReference type="FunFam" id="3.40.50.620:FF:000078">
    <property type="entry name" value="Valine--tRNA ligase, mitochondrial"/>
    <property type="match status" value="1"/>
</dbReference>
<comment type="catalytic activity">
    <reaction evidence="11">
        <text>tRNA(Val) + L-valine + ATP = L-valyl-tRNA(Val) + AMP + diphosphate</text>
        <dbReference type="Rhea" id="RHEA:10704"/>
        <dbReference type="Rhea" id="RHEA-COMP:9672"/>
        <dbReference type="Rhea" id="RHEA-COMP:9708"/>
        <dbReference type="ChEBI" id="CHEBI:30616"/>
        <dbReference type="ChEBI" id="CHEBI:33019"/>
        <dbReference type="ChEBI" id="CHEBI:57762"/>
        <dbReference type="ChEBI" id="CHEBI:78442"/>
        <dbReference type="ChEBI" id="CHEBI:78537"/>
        <dbReference type="ChEBI" id="CHEBI:456215"/>
        <dbReference type="EC" id="6.1.1.9"/>
    </reaction>
</comment>
<dbReference type="InterPro" id="IPR037118">
    <property type="entry name" value="Val-tRNA_synth_C_sf"/>
</dbReference>
<evidence type="ECO:0000256" key="11">
    <source>
        <dbReference type="ARBA" id="ARBA00047552"/>
    </source>
</evidence>
<dbReference type="HAMAP" id="MF_02004">
    <property type="entry name" value="Val_tRNA_synth_type1"/>
    <property type="match status" value="1"/>
</dbReference>
<feature type="domain" description="Valyl-tRNA synthetase tRNA-binding arm" evidence="15">
    <location>
        <begin position="840"/>
        <end position="905"/>
    </location>
</feature>
<dbReference type="InterPro" id="IPR002300">
    <property type="entry name" value="aa-tRNA-synth_Ia"/>
</dbReference>
<dbReference type="InterPro" id="IPR002303">
    <property type="entry name" value="Valyl-tRNA_ligase"/>
</dbReference>
<dbReference type="CDD" id="cd00817">
    <property type="entry name" value="ValRS_core"/>
    <property type="match status" value="1"/>
</dbReference>
<dbReference type="Gene3D" id="1.10.730.10">
    <property type="entry name" value="Isoleucyl-tRNA Synthetase, Domain 1"/>
    <property type="match status" value="1"/>
</dbReference>
<dbReference type="SUPFAM" id="SSF46589">
    <property type="entry name" value="tRNA-binding arm"/>
    <property type="match status" value="1"/>
</dbReference>
<dbReference type="GO" id="GO:0005829">
    <property type="term" value="C:cytosol"/>
    <property type="evidence" value="ECO:0007669"/>
    <property type="project" value="TreeGrafter"/>
</dbReference>
<dbReference type="PANTHER" id="PTHR11946">
    <property type="entry name" value="VALYL-TRNA SYNTHETASES"/>
    <property type="match status" value="1"/>
</dbReference>
<evidence type="ECO:0000313" key="16">
    <source>
        <dbReference type="EMBL" id="CAJ0880914.1"/>
    </source>
</evidence>
<evidence type="ECO:0000256" key="7">
    <source>
        <dbReference type="ARBA" id="ARBA00022840"/>
    </source>
</evidence>
<dbReference type="CDD" id="cd07962">
    <property type="entry name" value="Anticodon_Ia_Val"/>
    <property type="match status" value="1"/>
</dbReference>
<dbReference type="EMBL" id="OY288114">
    <property type="protein sequence ID" value="CAJ0880914.1"/>
    <property type="molecule type" value="Genomic_DNA"/>
</dbReference>
<dbReference type="SUPFAM" id="SSF47323">
    <property type="entry name" value="Anticodon-binding domain of a subclass of class I aminoacyl-tRNA synthetases"/>
    <property type="match status" value="1"/>
</dbReference>
<proteinExistence type="inferred from homology"/>
<dbReference type="Pfam" id="PF10458">
    <property type="entry name" value="Val_tRNA-synt_C"/>
    <property type="match status" value="1"/>
</dbReference>
<evidence type="ECO:0000259" key="13">
    <source>
        <dbReference type="Pfam" id="PF00133"/>
    </source>
</evidence>
<dbReference type="InterPro" id="IPR033705">
    <property type="entry name" value="Anticodon_Ia_Val"/>
</dbReference>
<dbReference type="PRINTS" id="PR00986">
    <property type="entry name" value="TRNASYNTHVAL"/>
</dbReference>
<feature type="coiled-coil region" evidence="12">
    <location>
        <begin position="838"/>
        <end position="900"/>
    </location>
</feature>
<keyword evidence="8" id="KW-0648">Protein biosynthesis</keyword>
<dbReference type="InterPro" id="IPR019499">
    <property type="entry name" value="Val-tRNA_synth_tRNA-bd"/>
</dbReference>
<keyword evidence="7" id="KW-0067">ATP-binding</keyword>
<comment type="subcellular location">
    <subcellularLocation>
        <location evidence="1">Cytoplasm</location>
    </subcellularLocation>
</comment>
<dbReference type="PANTHER" id="PTHR11946:SF93">
    <property type="entry name" value="VALINE--TRNA LIGASE, CHLOROPLASTIC_MITOCHONDRIAL 2"/>
    <property type="match status" value="1"/>
</dbReference>
<organism evidence="16">
    <name type="scientific">freshwater sediment metagenome</name>
    <dbReference type="NCBI Taxonomy" id="556182"/>
    <lineage>
        <taxon>unclassified sequences</taxon>
        <taxon>metagenomes</taxon>
        <taxon>ecological metagenomes</taxon>
    </lineage>
</organism>
<evidence type="ECO:0000256" key="12">
    <source>
        <dbReference type="SAM" id="Coils"/>
    </source>
</evidence>
<evidence type="ECO:0000256" key="6">
    <source>
        <dbReference type="ARBA" id="ARBA00022741"/>
    </source>
</evidence>
<feature type="domain" description="Aminoacyl-tRNA synthetase class Ia" evidence="13">
    <location>
        <begin position="17"/>
        <end position="593"/>
    </location>
</feature>
<dbReference type="Pfam" id="PF08264">
    <property type="entry name" value="Anticodon_1"/>
    <property type="match status" value="1"/>
</dbReference>
<keyword evidence="12" id="KW-0175">Coiled coil</keyword>
<reference evidence="16" key="1">
    <citation type="submission" date="2023-07" db="EMBL/GenBank/DDBJ databases">
        <authorList>
            <person name="Pelsma A.J. K."/>
        </authorList>
    </citation>
    <scope>NUCLEOTIDE SEQUENCE</scope>
</reference>